<evidence type="ECO:0000313" key="1">
    <source>
        <dbReference type="EMBL" id="PNJ71962.1"/>
    </source>
</evidence>
<dbReference type="EMBL" id="NDHI03003382">
    <property type="protein sequence ID" value="PNJ71962.1"/>
    <property type="molecule type" value="Genomic_DNA"/>
</dbReference>
<name>A0A2J8WQA5_PONAB</name>
<dbReference type="AlphaFoldDB" id="A0A2J8WQA5"/>
<feature type="non-terminal residue" evidence="1">
    <location>
        <position position="1"/>
    </location>
</feature>
<accession>A0A2J8WQA5</accession>
<comment type="caution">
    <text evidence="1">The sequence shown here is derived from an EMBL/GenBank/DDBJ whole genome shotgun (WGS) entry which is preliminary data.</text>
</comment>
<reference evidence="1" key="1">
    <citation type="submission" date="2017-12" db="EMBL/GenBank/DDBJ databases">
        <title>High-resolution comparative analysis of great ape genomes.</title>
        <authorList>
            <person name="Pollen A."/>
            <person name="Hastie A."/>
            <person name="Hormozdiari F."/>
            <person name="Dougherty M."/>
            <person name="Liu R."/>
            <person name="Chaisson M."/>
            <person name="Hoppe E."/>
            <person name="Hill C."/>
            <person name="Pang A."/>
            <person name="Hillier L."/>
            <person name="Baker C."/>
            <person name="Armstrong J."/>
            <person name="Shendure J."/>
            <person name="Paten B."/>
            <person name="Wilson R."/>
            <person name="Chao H."/>
            <person name="Schneider V."/>
            <person name="Ventura M."/>
            <person name="Kronenberg Z."/>
            <person name="Murali S."/>
            <person name="Gordon D."/>
            <person name="Cantsilieris S."/>
            <person name="Munson K."/>
            <person name="Nelson B."/>
            <person name="Raja A."/>
            <person name="Underwood J."/>
            <person name="Diekhans M."/>
            <person name="Fiddes I."/>
            <person name="Haussler D."/>
            <person name="Eichler E."/>
        </authorList>
    </citation>
    <scope>NUCLEOTIDE SEQUENCE [LARGE SCALE GENOMIC DNA]</scope>
    <source>
        <strain evidence="1">Susie</strain>
    </source>
</reference>
<protein>
    <submittedName>
        <fullName evidence="1">IFI44 isoform 9</fullName>
    </submittedName>
</protein>
<organism evidence="1">
    <name type="scientific">Pongo abelii</name>
    <name type="common">Sumatran orangutan</name>
    <name type="synonym">Pongo pygmaeus abelii</name>
    <dbReference type="NCBI Taxonomy" id="9601"/>
    <lineage>
        <taxon>Eukaryota</taxon>
        <taxon>Metazoa</taxon>
        <taxon>Chordata</taxon>
        <taxon>Craniata</taxon>
        <taxon>Vertebrata</taxon>
        <taxon>Euteleostomi</taxon>
        <taxon>Mammalia</taxon>
        <taxon>Eutheria</taxon>
        <taxon>Euarchontoglires</taxon>
        <taxon>Primates</taxon>
        <taxon>Haplorrhini</taxon>
        <taxon>Catarrhini</taxon>
        <taxon>Hominidae</taxon>
        <taxon>Pongo</taxon>
    </lineage>
</organism>
<sequence length="75" mass="8609">LSDISVVSNYSSEWELDPVKDVLILSALRRMLWAADDFLEDLPLERTGRWFGGVEAWKRSGNLREEIIKCAQGKK</sequence>
<proteinExistence type="predicted"/>
<gene>
    <name evidence="1" type="ORF">CR201_G0008697</name>
</gene>